<dbReference type="InterPro" id="IPR028082">
    <property type="entry name" value="Peripla_BP_I"/>
</dbReference>
<dbReference type="GO" id="GO:0030246">
    <property type="term" value="F:carbohydrate binding"/>
    <property type="evidence" value="ECO:0007669"/>
    <property type="project" value="TreeGrafter"/>
</dbReference>
<accession>A0A0M8PEI8</accession>
<dbReference type="RefSeq" id="WP_054375198.1">
    <property type="nucleotide sequence ID" value="NZ_AZYO01000132.1"/>
</dbReference>
<dbReference type="InterPro" id="IPR025997">
    <property type="entry name" value="SBP_2_dom"/>
</dbReference>
<comment type="subcellular location">
    <subcellularLocation>
        <location evidence="1">Cell envelope</location>
    </subcellularLocation>
</comment>
<reference evidence="4 5" key="1">
    <citation type="journal article" date="2015" name="Genome Announc.">
        <title>Draft Genome Sequence of Rhodococcus rhodochrous Strain KG-21, a Soil Isolate from Oil Fields of Krishna-Godavari Basin, India.</title>
        <authorList>
            <person name="Dawar C."/>
            <person name="Aggarwal R.K."/>
        </authorList>
    </citation>
    <scope>NUCLEOTIDE SEQUENCE [LARGE SCALE GENOMIC DNA]</scope>
    <source>
        <strain evidence="4 5">KG-21</strain>
    </source>
</reference>
<protein>
    <submittedName>
        <fullName evidence="4">Sugar ABC transporter substrate-binding protein</fullName>
    </submittedName>
</protein>
<comment type="similarity">
    <text evidence="2">Belongs to the bacterial solute-binding protein 2 family.</text>
</comment>
<dbReference type="InterPro" id="IPR050555">
    <property type="entry name" value="Bact_Solute-Bind_Prot2"/>
</dbReference>
<dbReference type="PANTHER" id="PTHR30036:SF7">
    <property type="entry name" value="ABC TRANSPORTER PERIPLASMIC-BINDING PROTEIN YPHF"/>
    <property type="match status" value="1"/>
</dbReference>
<gene>
    <name evidence="4" type="ORF">Z051_26280</name>
</gene>
<evidence type="ECO:0000313" key="4">
    <source>
        <dbReference type="EMBL" id="KOS53305.1"/>
    </source>
</evidence>
<dbReference type="EMBL" id="AZYO01000132">
    <property type="protein sequence ID" value="KOS53305.1"/>
    <property type="molecule type" value="Genomic_DNA"/>
</dbReference>
<comment type="caution">
    <text evidence="4">The sequence shown here is derived from an EMBL/GenBank/DDBJ whole genome shotgun (WGS) entry which is preliminary data.</text>
</comment>
<dbReference type="Pfam" id="PF13407">
    <property type="entry name" value="Peripla_BP_4"/>
    <property type="match status" value="1"/>
</dbReference>
<dbReference type="SUPFAM" id="SSF53822">
    <property type="entry name" value="Periplasmic binding protein-like I"/>
    <property type="match status" value="1"/>
</dbReference>
<proteinExistence type="inferred from homology"/>
<feature type="domain" description="Periplasmic binding protein" evidence="3">
    <location>
        <begin position="84"/>
        <end position="336"/>
    </location>
</feature>
<dbReference type="AlphaFoldDB" id="A0A0M8PEI8"/>
<evidence type="ECO:0000256" key="2">
    <source>
        <dbReference type="ARBA" id="ARBA00007639"/>
    </source>
</evidence>
<dbReference type="Proteomes" id="UP000037712">
    <property type="component" value="Unassembled WGS sequence"/>
</dbReference>
<evidence type="ECO:0000259" key="3">
    <source>
        <dbReference type="Pfam" id="PF13407"/>
    </source>
</evidence>
<dbReference type="GO" id="GO:0030288">
    <property type="term" value="C:outer membrane-bounded periplasmic space"/>
    <property type="evidence" value="ECO:0007669"/>
    <property type="project" value="TreeGrafter"/>
</dbReference>
<dbReference type="Gene3D" id="3.40.50.2300">
    <property type="match status" value="2"/>
</dbReference>
<organism evidence="4 5">
    <name type="scientific">Rhodococcus rhodochrous KG-21</name>
    <dbReference type="NCBI Taxonomy" id="1441923"/>
    <lineage>
        <taxon>Bacteria</taxon>
        <taxon>Bacillati</taxon>
        <taxon>Actinomycetota</taxon>
        <taxon>Actinomycetes</taxon>
        <taxon>Mycobacteriales</taxon>
        <taxon>Nocardiaceae</taxon>
        <taxon>Rhodococcus</taxon>
    </lineage>
</organism>
<reference evidence="5" key="2">
    <citation type="submission" date="2015-01" db="EMBL/GenBank/DDBJ databases">
        <title>Draft genome sequence of potential hydrocarbon metabolising strain of Rhodococcus rhodochrous.</title>
        <authorList>
            <person name="Aggarwal R.K."/>
            <person name="Dawar C."/>
        </authorList>
    </citation>
    <scope>NUCLEOTIDE SEQUENCE [LARGE SCALE GENOMIC DNA]</scope>
    <source>
        <strain evidence="5">KG-21</strain>
    </source>
</reference>
<evidence type="ECO:0000256" key="1">
    <source>
        <dbReference type="ARBA" id="ARBA00004196"/>
    </source>
</evidence>
<name>A0A0M8PEI8_RHORH</name>
<dbReference type="PANTHER" id="PTHR30036">
    <property type="entry name" value="D-XYLOSE-BINDING PERIPLASMIC PROTEIN"/>
    <property type="match status" value="1"/>
</dbReference>
<evidence type="ECO:0000313" key="5">
    <source>
        <dbReference type="Proteomes" id="UP000037712"/>
    </source>
</evidence>
<dbReference type="PATRIC" id="fig|1441923.3.peg.5721"/>
<dbReference type="PROSITE" id="PS51257">
    <property type="entry name" value="PROKAR_LIPOPROTEIN"/>
    <property type="match status" value="1"/>
</dbReference>
<sequence length="377" mass="39579">MVKRTALIGAIALLLGTVGCGTDRGGTSAGTGAGESESAKIFLAKAEQVAEAASGEIPLTVPTSGPPAVRDKTIVTIPCSAAAQGCKFAVDQFAEAAEAIGWKTVMIDPAGDPAKMADAVNRAVSMKADGIFTVAIDSSTIQAPLTAAKEAGVEAICFSCIDEPGLLIDELPAATQHEQDGYALAARAFIDSGGDMKAVLLQDSEFGNTIRRQQGIMKFIDECKAAGAHCELVGQQNFLVQDISTSLPKQTAALLRKNPDWNALFAPYDAPLTFLLPELRSAGLVRDGQRAYGFDPIDVNVKWIRDGDIEAGTVASPYKWIAYAGVDQLNRVFAGEQPADQGVRDKLVIQSNAPREGETYLGDSDPAAAFTSLWGVS</sequence>